<dbReference type="Pfam" id="PF10901">
    <property type="entry name" value="DUF2690"/>
    <property type="match status" value="1"/>
</dbReference>
<keyword evidence="4" id="KW-1185">Reference proteome</keyword>
<dbReference type="Proteomes" id="UP001500034">
    <property type="component" value="Unassembled WGS sequence"/>
</dbReference>
<name>A0ABP7PPW2_9ACTN</name>
<gene>
    <name evidence="3" type="ORF">GCM10022384_20380</name>
</gene>
<proteinExistence type="predicted"/>
<dbReference type="InterPro" id="IPR010982">
    <property type="entry name" value="Lambda_DNA-bd_dom_sf"/>
</dbReference>
<dbReference type="CDD" id="cd00093">
    <property type="entry name" value="HTH_XRE"/>
    <property type="match status" value="1"/>
</dbReference>
<feature type="domain" description="HTH cro/C1-type" evidence="2">
    <location>
        <begin position="14"/>
        <end position="69"/>
    </location>
</feature>
<accession>A0ABP7PPW2</accession>
<organism evidence="3 4">
    <name type="scientific">Streptomyces marokkonensis</name>
    <dbReference type="NCBI Taxonomy" id="324855"/>
    <lineage>
        <taxon>Bacteria</taxon>
        <taxon>Bacillati</taxon>
        <taxon>Actinomycetota</taxon>
        <taxon>Actinomycetes</taxon>
        <taxon>Kitasatosporales</taxon>
        <taxon>Streptomycetaceae</taxon>
        <taxon>Streptomyces</taxon>
    </lineage>
</organism>
<feature type="region of interest" description="Disordered" evidence="1">
    <location>
        <begin position="80"/>
        <end position="152"/>
    </location>
</feature>
<dbReference type="InterPro" id="IPR001387">
    <property type="entry name" value="Cro/C1-type_HTH"/>
</dbReference>
<dbReference type="Gene3D" id="1.10.260.40">
    <property type="entry name" value="lambda repressor-like DNA-binding domains"/>
    <property type="match status" value="1"/>
</dbReference>
<evidence type="ECO:0000313" key="3">
    <source>
        <dbReference type="EMBL" id="GAA3969037.1"/>
    </source>
</evidence>
<protein>
    <recommendedName>
        <fullName evidence="2">HTH cro/C1-type domain-containing protein</fullName>
    </recommendedName>
</protein>
<dbReference type="SMART" id="SM00530">
    <property type="entry name" value="HTH_XRE"/>
    <property type="match status" value="1"/>
</dbReference>
<reference evidence="4" key="1">
    <citation type="journal article" date="2019" name="Int. J. Syst. Evol. Microbiol.">
        <title>The Global Catalogue of Microorganisms (GCM) 10K type strain sequencing project: providing services to taxonomists for standard genome sequencing and annotation.</title>
        <authorList>
            <consortium name="The Broad Institute Genomics Platform"/>
            <consortium name="The Broad Institute Genome Sequencing Center for Infectious Disease"/>
            <person name="Wu L."/>
            <person name="Ma J."/>
        </authorList>
    </citation>
    <scope>NUCLEOTIDE SEQUENCE [LARGE SCALE GENOMIC DNA]</scope>
    <source>
        <strain evidence="4">JCM 17027</strain>
    </source>
</reference>
<evidence type="ECO:0000259" key="2">
    <source>
        <dbReference type="SMART" id="SM00530"/>
    </source>
</evidence>
<feature type="compositionally biased region" description="Pro residues" evidence="1">
    <location>
        <begin position="121"/>
        <end position="130"/>
    </location>
</feature>
<dbReference type="InterPro" id="IPR021224">
    <property type="entry name" value="DUF2690"/>
</dbReference>
<dbReference type="RefSeq" id="WP_345591175.1">
    <property type="nucleotide sequence ID" value="NZ_BAABCQ010000029.1"/>
</dbReference>
<dbReference type="SUPFAM" id="SSF47413">
    <property type="entry name" value="lambda repressor-like DNA-binding domains"/>
    <property type="match status" value="1"/>
</dbReference>
<evidence type="ECO:0000313" key="4">
    <source>
        <dbReference type="Proteomes" id="UP001500034"/>
    </source>
</evidence>
<sequence>MSGRRTELAGLAAELVALKKRTGLSLGALADRTSASKSAWHRYLTGRNLPPRETVAEFCALADEPPAHLMALWEVAETECSGRQRGGDGAEPGTGAPETRRPPQRAADEEPDRTPLTSPTPRTPLMPAMPPTGATRTARAPERSGAGSLTAPGPSAVALRQWHHGHHWRRIVKRWWPVGLSTLLSAVVLAAVPLVRGPAEPAPAPPGCRGTACDGENSESQGCTEPGSAFGAVAQANLRGGARMEIRHSEHCDAFWARVWLGQVGDRIELRVPGRPTRHAVIRDRHDAEGYVYTLMTGGEPTAAQACLLPADGGPEQCFGT</sequence>
<comment type="caution">
    <text evidence="3">The sequence shown here is derived from an EMBL/GenBank/DDBJ whole genome shotgun (WGS) entry which is preliminary data.</text>
</comment>
<dbReference type="EMBL" id="BAABCQ010000029">
    <property type="protein sequence ID" value="GAA3969037.1"/>
    <property type="molecule type" value="Genomic_DNA"/>
</dbReference>
<evidence type="ECO:0000256" key="1">
    <source>
        <dbReference type="SAM" id="MobiDB-lite"/>
    </source>
</evidence>
<dbReference type="Pfam" id="PF13560">
    <property type="entry name" value="HTH_31"/>
    <property type="match status" value="1"/>
</dbReference>
<feature type="region of interest" description="Disordered" evidence="1">
    <location>
        <begin position="200"/>
        <end position="227"/>
    </location>
</feature>